<comment type="caution">
    <text evidence="1">The sequence shown here is derived from an EMBL/GenBank/DDBJ whole genome shotgun (WGS) entry which is preliminary data.</text>
</comment>
<protein>
    <submittedName>
        <fullName evidence="1">Uncharacterized protein</fullName>
    </submittedName>
</protein>
<gene>
    <name evidence="1" type="ORF">GGR28_003048</name>
</gene>
<keyword evidence="2" id="KW-1185">Reference proteome</keyword>
<dbReference type="Proteomes" id="UP000576209">
    <property type="component" value="Unassembled WGS sequence"/>
</dbReference>
<dbReference type="Gene3D" id="3.20.170.40">
    <property type="entry name" value="Rifampin ADP-ribosyltransferase domain"/>
    <property type="match status" value="1"/>
</dbReference>
<sequence>MQHDQSFPAKSKSPTPFIQTYFHGTKADLQLGDHIEAGFNSN</sequence>
<organism evidence="1 2">
    <name type="scientific">Neolewinella aquimaris</name>
    <dbReference type="NCBI Taxonomy" id="1835722"/>
    <lineage>
        <taxon>Bacteria</taxon>
        <taxon>Pseudomonadati</taxon>
        <taxon>Bacteroidota</taxon>
        <taxon>Saprospiria</taxon>
        <taxon>Saprospirales</taxon>
        <taxon>Lewinellaceae</taxon>
        <taxon>Neolewinella</taxon>
    </lineage>
</organism>
<reference evidence="1 2" key="1">
    <citation type="submission" date="2020-08" db="EMBL/GenBank/DDBJ databases">
        <title>Genomic Encyclopedia of Type Strains, Phase IV (KMG-IV): sequencing the most valuable type-strain genomes for metagenomic binning, comparative biology and taxonomic classification.</title>
        <authorList>
            <person name="Goeker M."/>
        </authorList>
    </citation>
    <scope>NUCLEOTIDE SEQUENCE [LARGE SCALE GENOMIC DNA]</scope>
    <source>
        <strain evidence="1 2">DSM 105137</strain>
    </source>
</reference>
<dbReference type="InterPro" id="IPR038611">
    <property type="entry name" value="Arr_sf"/>
</dbReference>
<proteinExistence type="predicted"/>
<dbReference type="AlphaFoldDB" id="A0A840E478"/>
<name>A0A840E478_9BACT</name>
<dbReference type="EMBL" id="JACIFF010000008">
    <property type="protein sequence ID" value="MBB4080414.1"/>
    <property type="molecule type" value="Genomic_DNA"/>
</dbReference>
<evidence type="ECO:0000313" key="1">
    <source>
        <dbReference type="EMBL" id="MBB4080414.1"/>
    </source>
</evidence>
<evidence type="ECO:0000313" key="2">
    <source>
        <dbReference type="Proteomes" id="UP000576209"/>
    </source>
</evidence>
<accession>A0A840E478</accession>